<dbReference type="EMBL" id="VXRG01000073">
    <property type="protein sequence ID" value="MXY93555.1"/>
    <property type="molecule type" value="Genomic_DNA"/>
</dbReference>
<dbReference type="Gene3D" id="3.30.1310.20">
    <property type="entry name" value="PRTase-like"/>
    <property type="match status" value="1"/>
</dbReference>
<dbReference type="GO" id="GO:0016757">
    <property type="term" value="F:glycosyltransferase activity"/>
    <property type="evidence" value="ECO:0007669"/>
    <property type="project" value="UniProtKB-KW"/>
</dbReference>
<evidence type="ECO:0000313" key="2">
    <source>
        <dbReference type="EMBL" id="MXY93555.1"/>
    </source>
</evidence>
<dbReference type="AlphaFoldDB" id="A0A6B0YTV3"/>
<name>A0A6B0YTV3_9CHLR</name>
<dbReference type="InterPro" id="IPR029057">
    <property type="entry name" value="PRTase-like"/>
</dbReference>
<reference evidence="2" key="1">
    <citation type="submission" date="2019-09" db="EMBL/GenBank/DDBJ databases">
        <title>Characterisation of the sponge microbiome using genome-centric metagenomics.</title>
        <authorList>
            <person name="Engelberts J.P."/>
            <person name="Robbins S.J."/>
            <person name="De Goeij J.M."/>
            <person name="Aranda M."/>
            <person name="Bell S.C."/>
            <person name="Webster N.S."/>
        </authorList>
    </citation>
    <scope>NUCLEOTIDE SEQUENCE</scope>
    <source>
        <strain evidence="2">SB0664_bin_27</strain>
    </source>
</reference>
<keyword evidence="2" id="KW-0328">Glycosyltransferase</keyword>
<evidence type="ECO:0000259" key="1">
    <source>
        <dbReference type="Pfam" id="PF00156"/>
    </source>
</evidence>
<keyword evidence="2" id="KW-0808">Transferase</keyword>
<dbReference type="Gene3D" id="3.40.50.2020">
    <property type="match status" value="1"/>
</dbReference>
<proteinExistence type="predicted"/>
<protein>
    <submittedName>
        <fullName evidence="2">Phosphoribosyltransferase</fullName>
    </submittedName>
</protein>
<organism evidence="2">
    <name type="scientific">Caldilineaceae bacterium SB0664_bin_27</name>
    <dbReference type="NCBI Taxonomy" id="2605260"/>
    <lineage>
        <taxon>Bacteria</taxon>
        <taxon>Bacillati</taxon>
        <taxon>Chloroflexota</taxon>
        <taxon>Caldilineae</taxon>
        <taxon>Caldilineales</taxon>
        <taxon>Caldilineaceae</taxon>
    </lineage>
</organism>
<accession>A0A6B0YTV3</accession>
<dbReference type="SUPFAM" id="SSF53271">
    <property type="entry name" value="PRTase-like"/>
    <property type="match status" value="1"/>
</dbReference>
<feature type="domain" description="Phosphoribosyltransferase" evidence="1">
    <location>
        <begin position="8"/>
        <end position="149"/>
    </location>
</feature>
<comment type="caution">
    <text evidence="2">The sequence shown here is derived from an EMBL/GenBank/DDBJ whole genome shotgun (WGS) entry which is preliminary data.</text>
</comment>
<gene>
    <name evidence="2" type="ORF">F4Y42_08920</name>
</gene>
<dbReference type="InterPro" id="IPR000836">
    <property type="entry name" value="PRTase_dom"/>
</dbReference>
<dbReference type="Pfam" id="PF00156">
    <property type="entry name" value="Pribosyltran"/>
    <property type="match status" value="1"/>
</dbReference>
<sequence>MLRELEAVNPLVLGLLRGGVPVASEVARALNAPLDVWLVRKLGVPGQTELAFGAIAEGGVQVINQKVVAQQQLDKDRIRKISRQQQRELAHRAQLFRRARPPAPIRGRTVFLIDDGLATGASMRAAIQALAHRQPREIVPAVPVAPSRTIAELNSQVATTADGAEPSPRTSLVSRAIALLSPSPFWGVGAWYDDFRQVSNSEVVRILAGHARTDGAVQ</sequence>
<dbReference type="CDD" id="cd06223">
    <property type="entry name" value="PRTases_typeI"/>
    <property type="match status" value="1"/>
</dbReference>